<dbReference type="SUPFAM" id="SSF52540">
    <property type="entry name" value="P-loop containing nucleoside triphosphate hydrolases"/>
    <property type="match status" value="1"/>
</dbReference>
<dbReference type="PANTHER" id="PTHR10704">
    <property type="entry name" value="CARBOHYDRATE SULFOTRANSFERASE"/>
    <property type="match status" value="1"/>
</dbReference>
<dbReference type="InterPro" id="IPR027417">
    <property type="entry name" value="P-loop_NTPase"/>
</dbReference>
<reference evidence="2 3" key="1">
    <citation type="journal article" date="2017" name="ISME J.">
        <title>Energy and carbon metabolisms in a deep terrestrial subsurface fluid microbial community.</title>
        <authorList>
            <person name="Momper L."/>
            <person name="Jungbluth S.P."/>
            <person name="Lee M.D."/>
            <person name="Amend J.P."/>
        </authorList>
    </citation>
    <scope>NUCLEOTIDE SEQUENCE [LARGE SCALE GENOMIC DNA]</scope>
    <source>
        <strain evidence="2">SURF_29</strain>
    </source>
</reference>
<dbReference type="Proteomes" id="UP000285655">
    <property type="component" value="Unassembled WGS sequence"/>
</dbReference>
<proteinExistence type="predicted"/>
<gene>
    <name evidence="2" type="ORF">C4544_05060</name>
</gene>
<dbReference type="PANTHER" id="PTHR10704:SF44">
    <property type="entry name" value="LD35051P-RELATED"/>
    <property type="match status" value="1"/>
</dbReference>
<accession>A0A419DB78</accession>
<evidence type="ECO:0000313" key="2">
    <source>
        <dbReference type="EMBL" id="RJO60411.1"/>
    </source>
</evidence>
<protein>
    <submittedName>
        <fullName evidence="2">Sulfotransferase</fullName>
    </submittedName>
</protein>
<feature type="domain" description="Sulfotransferase" evidence="1">
    <location>
        <begin position="12"/>
        <end position="249"/>
    </location>
</feature>
<dbReference type="GO" id="GO:0006044">
    <property type="term" value="P:N-acetylglucosamine metabolic process"/>
    <property type="evidence" value="ECO:0007669"/>
    <property type="project" value="TreeGrafter"/>
</dbReference>
<evidence type="ECO:0000313" key="3">
    <source>
        <dbReference type="Proteomes" id="UP000285655"/>
    </source>
</evidence>
<dbReference type="GO" id="GO:0006790">
    <property type="term" value="P:sulfur compound metabolic process"/>
    <property type="evidence" value="ECO:0007669"/>
    <property type="project" value="TreeGrafter"/>
</dbReference>
<dbReference type="GO" id="GO:0001517">
    <property type="term" value="F:N-acetylglucosamine 6-O-sulfotransferase activity"/>
    <property type="evidence" value="ECO:0007669"/>
    <property type="project" value="TreeGrafter"/>
</dbReference>
<dbReference type="InterPro" id="IPR051135">
    <property type="entry name" value="Gal/GlcNAc/GalNAc_ST"/>
</dbReference>
<dbReference type="Gene3D" id="3.40.50.300">
    <property type="entry name" value="P-loop containing nucleotide triphosphate hydrolases"/>
    <property type="match status" value="1"/>
</dbReference>
<dbReference type="InterPro" id="IPR000863">
    <property type="entry name" value="Sulfotransferase_dom"/>
</dbReference>
<keyword evidence="2" id="KW-0808">Transferase</keyword>
<comment type="caution">
    <text evidence="2">The sequence shown here is derived from an EMBL/GenBank/DDBJ whole genome shotgun (WGS) entry which is preliminary data.</text>
</comment>
<sequence>MFELYKPICEVGSGRSGTNFLARIVSQHEDVAFLYSPKYIWRYGNAWWPDDCLTAEHASPRVVRYIRRRFADYVSKCDKKRLFEHTQANVLALPFVNSVLPDSKIIHIIRDGRDVAASLRKMWHTKPKKQFTQRIPSRLKGVPKTDLLAYLPEFLKTMWYRTVKKQNYSFGPKIKNWQKLRDDYDILEFTAITWRECVSSAMRFGRMLPPGRYYEINFEDLFTRTDEVIDELLDFLELTHSESVRRYIHENIRPSACGRYQKDLTQDELKKILHHAGDLLKELNMI</sequence>
<dbReference type="EMBL" id="QZJW01000045">
    <property type="protein sequence ID" value="RJO60411.1"/>
    <property type="molecule type" value="Genomic_DNA"/>
</dbReference>
<evidence type="ECO:0000259" key="1">
    <source>
        <dbReference type="Pfam" id="PF00685"/>
    </source>
</evidence>
<name>A0A419DB78_9BACT</name>
<dbReference type="Pfam" id="PF00685">
    <property type="entry name" value="Sulfotransfer_1"/>
    <property type="match status" value="1"/>
</dbReference>
<organism evidence="2 3">
    <name type="scientific">candidate division WS5 bacterium</name>
    <dbReference type="NCBI Taxonomy" id="2093353"/>
    <lineage>
        <taxon>Bacteria</taxon>
        <taxon>candidate division WS5</taxon>
    </lineage>
</organism>
<dbReference type="AlphaFoldDB" id="A0A419DB78"/>